<dbReference type="Proteomes" id="UP000499080">
    <property type="component" value="Unassembled WGS sequence"/>
</dbReference>
<proteinExistence type="predicted"/>
<sequence>MSPTSKWDEKKEDINLLFIHTTHLINEFHYYQSNFKANVGGSERKRIETTGREISRNNPEKVMEMLQQTVANLPDSVDMEH</sequence>
<comment type="caution">
    <text evidence="1">The sequence shown here is derived from an EMBL/GenBank/DDBJ whole genome shotgun (WGS) entry which is preliminary data.</text>
</comment>
<keyword evidence="2" id="KW-1185">Reference proteome</keyword>
<accession>A0A4Y2KQA8</accession>
<protein>
    <submittedName>
        <fullName evidence="1">Uncharacterized protein</fullName>
    </submittedName>
</protein>
<gene>
    <name evidence="1" type="ORF">AVEN_240078_1</name>
</gene>
<evidence type="ECO:0000313" key="1">
    <source>
        <dbReference type="EMBL" id="GBN04448.1"/>
    </source>
</evidence>
<name>A0A4Y2KQA8_ARAVE</name>
<dbReference type="AlphaFoldDB" id="A0A4Y2KQA8"/>
<organism evidence="1 2">
    <name type="scientific">Araneus ventricosus</name>
    <name type="common">Orbweaver spider</name>
    <name type="synonym">Epeira ventricosa</name>
    <dbReference type="NCBI Taxonomy" id="182803"/>
    <lineage>
        <taxon>Eukaryota</taxon>
        <taxon>Metazoa</taxon>
        <taxon>Ecdysozoa</taxon>
        <taxon>Arthropoda</taxon>
        <taxon>Chelicerata</taxon>
        <taxon>Arachnida</taxon>
        <taxon>Araneae</taxon>
        <taxon>Araneomorphae</taxon>
        <taxon>Entelegynae</taxon>
        <taxon>Araneoidea</taxon>
        <taxon>Araneidae</taxon>
        <taxon>Araneus</taxon>
    </lineage>
</organism>
<dbReference type="OrthoDB" id="10253553at2759"/>
<reference evidence="1 2" key="1">
    <citation type="journal article" date="2019" name="Sci. Rep.">
        <title>Orb-weaving spider Araneus ventricosus genome elucidates the spidroin gene catalogue.</title>
        <authorList>
            <person name="Kono N."/>
            <person name="Nakamura H."/>
            <person name="Ohtoshi R."/>
            <person name="Moran D.A.P."/>
            <person name="Shinohara A."/>
            <person name="Yoshida Y."/>
            <person name="Fujiwara M."/>
            <person name="Mori M."/>
            <person name="Tomita M."/>
            <person name="Arakawa K."/>
        </authorList>
    </citation>
    <scope>NUCLEOTIDE SEQUENCE [LARGE SCALE GENOMIC DNA]</scope>
</reference>
<evidence type="ECO:0000313" key="2">
    <source>
        <dbReference type="Proteomes" id="UP000499080"/>
    </source>
</evidence>
<dbReference type="EMBL" id="BGPR01004884">
    <property type="protein sequence ID" value="GBN04448.1"/>
    <property type="molecule type" value="Genomic_DNA"/>
</dbReference>